<gene>
    <name evidence="1" type="ORF">BC748_0789</name>
</gene>
<protein>
    <submittedName>
        <fullName evidence="1">Uncharacterized protein</fullName>
    </submittedName>
</protein>
<organism evidence="1 2">
    <name type="scientific">Flavobacterium dankookense</name>
    <dbReference type="NCBI Taxonomy" id="706186"/>
    <lineage>
        <taxon>Bacteria</taxon>
        <taxon>Pseudomonadati</taxon>
        <taxon>Bacteroidota</taxon>
        <taxon>Flavobacteriia</taxon>
        <taxon>Flavobacteriales</taxon>
        <taxon>Flavobacteriaceae</taxon>
        <taxon>Flavobacterium</taxon>
    </lineage>
</organism>
<name>A0A4R6QFC8_9FLAO</name>
<sequence length="141" mass="16423">MEIKIIDYLKSNSRNKIVIHRNPIDILNPIDIGLELAKQIEVLTNDNRFTLKAKSILDELISHSIYRNHQFGDTISIKNVGILFEPSLKFDFYSFIDNLSKTNCLFIQWDGETDKENLYFLTKSNGIKINIKNLSNIQYEI</sequence>
<evidence type="ECO:0000313" key="1">
    <source>
        <dbReference type="EMBL" id="TDP61175.1"/>
    </source>
</evidence>
<evidence type="ECO:0000313" key="2">
    <source>
        <dbReference type="Proteomes" id="UP000295260"/>
    </source>
</evidence>
<dbReference type="AlphaFoldDB" id="A0A4R6QFC8"/>
<reference evidence="1 2" key="1">
    <citation type="submission" date="2019-03" db="EMBL/GenBank/DDBJ databases">
        <title>Genomic Encyclopedia of Archaeal and Bacterial Type Strains, Phase II (KMG-II): from individual species to whole genera.</title>
        <authorList>
            <person name="Goeker M."/>
        </authorList>
    </citation>
    <scope>NUCLEOTIDE SEQUENCE [LARGE SCALE GENOMIC DNA]</scope>
    <source>
        <strain evidence="1 2">DSM 25687</strain>
    </source>
</reference>
<comment type="caution">
    <text evidence="1">The sequence shown here is derived from an EMBL/GenBank/DDBJ whole genome shotgun (WGS) entry which is preliminary data.</text>
</comment>
<keyword evidence="2" id="KW-1185">Reference proteome</keyword>
<accession>A0A4R6QFC8</accession>
<proteinExistence type="predicted"/>
<dbReference type="RefSeq" id="WP_133532118.1">
    <property type="nucleotide sequence ID" value="NZ_SNXR01000011.1"/>
</dbReference>
<dbReference type="OrthoDB" id="1494949at2"/>
<dbReference type="EMBL" id="SNXR01000011">
    <property type="protein sequence ID" value="TDP61175.1"/>
    <property type="molecule type" value="Genomic_DNA"/>
</dbReference>
<dbReference type="Proteomes" id="UP000295260">
    <property type="component" value="Unassembled WGS sequence"/>
</dbReference>